<reference evidence="10 11" key="1">
    <citation type="submission" date="2017-02" db="EMBL/GenBank/DDBJ databases">
        <authorList>
            <person name="Peterson S.W."/>
        </authorList>
    </citation>
    <scope>NUCLEOTIDE SEQUENCE [LARGE SCALE GENOMIC DNA]</scope>
    <source>
        <strain evidence="10 11">DSM 9653</strain>
    </source>
</reference>
<dbReference type="PANTHER" id="PTHR43166">
    <property type="entry name" value="AMINO ACID IMPORT ATP-BINDING PROTEIN"/>
    <property type="match status" value="1"/>
</dbReference>
<dbReference type="GO" id="GO:0015424">
    <property type="term" value="F:ABC-type amino acid transporter activity"/>
    <property type="evidence" value="ECO:0007669"/>
    <property type="project" value="InterPro"/>
</dbReference>
<keyword evidence="6 10" id="KW-0067">ATP-binding</keyword>
<dbReference type="EMBL" id="FUYX01000015">
    <property type="protein sequence ID" value="SKC11418.1"/>
    <property type="molecule type" value="Genomic_DNA"/>
</dbReference>
<keyword evidence="7" id="KW-0029">Amino-acid transport</keyword>
<comment type="similarity">
    <text evidence="2">Belongs to the ABC transporter superfamily.</text>
</comment>
<keyword evidence="5" id="KW-0547">Nucleotide-binding</keyword>
<proteinExistence type="inferred from homology"/>
<dbReference type="RefSeq" id="WP_079592075.1">
    <property type="nucleotide sequence ID" value="NZ_FUYX01000015.1"/>
</dbReference>
<dbReference type="InterPro" id="IPR027417">
    <property type="entry name" value="P-loop_NTPase"/>
</dbReference>
<dbReference type="AlphaFoldDB" id="A0A1T5GST3"/>
<dbReference type="FunFam" id="3.40.50.300:FF:000020">
    <property type="entry name" value="Amino acid ABC transporter ATP-binding component"/>
    <property type="match status" value="1"/>
</dbReference>
<dbReference type="SUPFAM" id="SSF52540">
    <property type="entry name" value="P-loop containing nucleoside triphosphate hydrolases"/>
    <property type="match status" value="1"/>
</dbReference>
<dbReference type="Pfam" id="PF00005">
    <property type="entry name" value="ABC_tran"/>
    <property type="match status" value="1"/>
</dbReference>
<dbReference type="InterPro" id="IPR003439">
    <property type="entry name" value="ABC_transporter-like_ATP-bd"/>
</dbReference>
<evidence type="ECO:0000256" key="6">
    <source>
        <dbReference type="ARBA" id="ARBA00022840"/>
    </source>
</evidence>
<dbReference type="PROSITE" id="PS00211">
    <property type="entry name" value="ABC_TRANSPORTER_1"/>
    <property type="match status" value="1"/>
</dbReference>
<dbReference type="PANTHER" id="PTHR43166:SF9">
    <property type="entry name" value="GLUTAMATE_ASPARTATE IMPORT ATP-BINDING PROTEIN GLTL"/>
    <property type="match status" value="1"/>
</dbReference>
<name>A0A1T5GST3_9HYPH</name>
<dbReference type="CDD" id="cd03262">
    <property type="entry name" value="ABC_HisP_GlnQ"/>
    <property type="match status" value="1"/>
</dbReference>
<comment type="subcellular location">
    <subcellularLocation>
        <location evidence="1">Cell membrane</location>
        <topology evidence="1">Peripheral membrane protein</topology>
    </subcellularLocation>
</comment>
<evidence type="ECO:0000256" key="4">
    <source>
        <dbReference type="ARBA" id="ARBA00022475"/>
    </source>
</evidence>
<evidence type="ECO:0000256" key="2">
    <source>
        <dbReference type="ARBA" id="ARBA00005417"/>
    </source>
</evidence>
<evidence type="ECO:0000313" key="10">
    <source>
        <dbReference type="EMBL" id="SKC11418.1"/>
    </source>
</evidence>
<evidence type="ECO:0000256" key="8">
    <source>
        <dbReference type="ARBA" id="ARBA00023136"/>
    </source>
</evidence>
<keyword evidence="8" id="KW-0472">Membrane</keyword>
<dbReference type="GO" id="GO:0016887">
    <property type="term" value="F:ATP hydrolysis activity"/>
    <property type="evidence" value="ECO:0007669"/>
    <property type="project" value="InterPro"/>
</dbReference>
<dbReference type="InterPro" id="IPR003593">
    <property type="entry name" value="AAA+_ATPase"/>
</dbReference>
<evidence type="ECO:0000256" key="5">
    <source>
        <dbReference type="ARBA" id="ARBA00022741"/>
    </source>
</evidence>
<sequence>MATDLKVVPAMPAAPDFIRIQDVHKSYGAVKVLNGISLDVAEGEVLVLCGPSGCGKSTLLRCINGLETINSGAITVGGRNVGTATPGELQSIRLSTGFVFQNFNLFPHMTALQNIAIAPMKILGHSTREARDEGRRLLARVGMADKADSYPFQLSGGQRQRVAIARALAMKPTVMLFDEPTSALDPEMREEVLQVIRQVHHDHGMTMVVVTHEIGFAKSVASRAMLLDAGEIVEEAPARAFFANPTQERTRRFLRAIVND</sequence>
<dbReference type="InterPro" id="IPR017871">
    <property type="entry name" value="ABC_transporter-like_CS"/>
</dbReference>
<dbReference type="SMART" id="SM00382">
    <property type="entry name" value="AAA"/>
    <property type="match status" value="1"/>
</dbReference>
<dbReference type="InterPro" id="IPR050086">
    <property type="entry name" value="MetN_ABC_transporter-like"/>
</dbReference>
<dbReference type="PIRSF" id="PIRSF039085">
    <property type="entry name" value="ABC_ATPase_HisP"/>
    <property type="match status" value="1"/>
</dbReference>
<evidence type="ECO:0000256" key="7">
    <source>
        <dbReference type="ARBA" id="ARBA00022970"/>
    </source>
</evidence>
<keyword evidence="3" id="KW-0813">Transport</keyword>
<gene>
    <name evidence="10" type="ORF">SAMN05660750_04346</name>
</gene>
<accession>A0A1T5GST3</accession>
<organism evidence="10 11">
    <name type="scientific">Bosea thiooxidans</name>
    <dbReference type="NCBI Taxonomy" id="53254"/>
    <lineage>
        <taxon>Bacteria</taxon>
        <taxon>Pseudomonadati</taxon>
        <taxon>Pseudomonadota</taxon>
        <taxon>Alphaproteobacteria</taxon>
        <taxon>Hyphomicrobiales</taxon>
        <taxon>Boseaceae</taxon>
        <taxon>Bosea</taxon>
    </lineage>
</organism>
<dbReference type="GO" id="GO:0005524">
    <property type="term" value="F:ATP binding"/>
    <property type="evidence" value="ECO:0007669"/>
    <property type="project" value="UniProtKB-KW"/>
</dbReference>
<dbReference type="PROSITE" id="PS50893">
    <property type="entry name" value="ABC_TRANSPORTER_2"/>
    <property type="match status" value="1"/>
</dbReference>
<feature type="domain" description="ABC transporter" evidence="9">
    <location>
        <begin position="18"/>
        <end position="254"/>
    </location>
</feature>
<evidence type="ECO:0000256" key="3">
    <source>
        <dbReference type="ARBA" id="ARBA00022448"/>
    </source>
</evidence>
<dbReference type="Gene3D" id="3.40.50.300">
    <property type="entry name" value="P-loop containing nucleotide triphosphate hydrolases"/>
    <property type="match status" value="1"/>
</dbReference>
<dbReference type="GO" id="GO:0005886">
    <property type="term" value="C:plasma membrane"/>
    <property type="evidence" value="ECO:0007669"/>
    <property type="project" value="UniProtKB-SubCell"/>
</dbReference>
<keyword evidence="4" id="KW-1003">Cell membrane</keyword>
<evidence type="ECO:0000256" key="1">
    <source>
        <dbReference type="ARBA" id="ARBA00004202"/>
    </source>
</evidence>
<dbReference type="Proteomes" id="UP000190130">
    <property type="component" value="Unassembled WGS sequence"/>
</dbReference>
<evidence type="ECO:0000259" key="9">
    <source>
        <dbReference type="PROSITE" id="PS50893"/>
    </source>
</evidence>
<protein>
    <submittedName>
        <fullName evidence="10">General L-amino acid transport system ATP-binding protein</fullName>
    </submittedName>
</protein>
<evidence type="ECO:0000313" key="11">
    <source>
        <dbReference type="Proteomes" id="UP000190130"/>
    </source>
</evidence>
<dbReference type="InterPro" id="IPR030679">
    <property type="entry name" value="ABC_ATPase_HisP-typ"/>
</dbReference>